<dbReference type="PANTHER" id="PTHR22255:SF9">
    <property type="entry name" value="LP06548P"/>
    <property type="match status" value="1"/>
</dbReference>
<gene>
    <name evidence="3" type="ORF">SPHA_29947</name>
</gene>
<evidence type="ECO:0000256" key="1">
    <source>
        <dbReference type="SAM" id="SignalP"/>
    </source>
</evidence>
<keyword evidence="4" id="KW-1185">Reference proteome</keyword>
<dbReference type="PANTHER" id="PTHR22255">
    <property type="entry name" value="LP06548P"/>
    <property type="match status" value="1"/>
</dbReference>
<accession>A0A812C4L3</accession>
<feature type="chain" id="PRO_5032483513" description="DUF7043 domain-containing protein" evidence="1">
    <location>
        <begin position="51"/>
        <end position="753"/>
    </location>
</feature>
<keyword evidence="1" id="KW-0732">Signal</keyword>
<feature type="domain" description="DUF7043" evidence="2">
    <location>
        <begin position="108"/>
        <end position="180"/>
    </location>
</feature>
<reference evidence="3" key="1">
    <citation type="submission" date="2021-01" db="EMBL/GenBank/DDBJ databases">
        <authorList>
            <person name="Li R."/>
            <person name="Bekaert M."/>
        </authorList>
    </citation>
    <scope>NUCLEOTIDE SEQUENCE</scope>
    <source>
        <strain evidence="3">Farmed</strain>
    </source>
</reference>
<feature type="domain" description="DUF7043" evidence="2">
    <location>
        <begin position="387"/>
        <end position="495"/>
    </location>
</feature>
<dbReference type="InterPro" id="IPR055471">
    <property type="entry name" value="DUF7043"/>
</dbReference>
<evidence type="ECO:0000313" key="4">
    <source>
        <dbReference type="Proteomes" id="UP000597762"/>
    </source>
</evidence>
<dbReference type="OrthoDB" id="6083881at2759"/>
<dbReference type="Pfam" id="PF23070">
    <property type="entry name" value="DUF7043"/>
    <property type="match status" value="2"/>
</dbReference>
<dbReference type="AlphaFoldDB" id="A0A812C4L3"/>
<dbReference type="EMBL" id="CAHIKZ030001202">
    <property type="protein sequence ID" value="CAE1256024.1"/>
    <property type="molecule type" value="Genomic_DNA"/>
</dbReference>
<organism evidence="3 4">
    <name type="scientific">Acanthosepion pharaonis</name>
    <name type="common">Pharaoh cuttlefish</name>
    <name type="synonym">Sepia pharaonis</name>
    <dbReference type="NCBI Taxonomy" id="158019"/>
    <lineage>
        <taxon>Eukaryota</taxon>
        <taxon>Metazoa</taxon>
        <taxon>Spiralia</taxon>
        <taxon>Lophotrochozoa</taxon>
        <taxon>Mollusca</taxon>
        <taxon>Cephalopoda</taxon>
        <taxon>Coleoidea</taxon>
        <taxon>Decapodiformes</taxon>
        <taxon>Sepiida</taxon>
        <taxon>Sepiina</taxon>
        <taxon>Sepiidae</taxon>
        <taxon>Acanthosepion</taxon>
    </lineage>
</organism>
<comment type="caution">
    <text evidence="3">The sequence shown here is derived from an EMBL/GenBank/DDBJ whole genome shotgun (WGS) entry which is preliminary data.</text>
</comment>
<evidence type="ECO:0000313" key="3">
    <source>
        <dbReference type="EMBL" id="CAE1256024.1"/>
    </source>
</evidence>
<dbReference type="Proteomes" id="UP000597762">
    <property type="component" value="Unassembled WGS sequence"/>
</dbReference>
<feature type="signal peptide" evidence="1">
    <location>
        <begin position="1"/>
        <end position="50"/>
    </location>
</feature>
<proteinExistence type="predicted"/>
<sequence>MICCLCRYQRRSLSYHCGRRPIPTSLSGSQVPPSLLLLLLMLLLLLSAHAGTATASTCNYHDMTAMKTVKSVWESEFISTIDGDEHTEIRFQKGYMLAVRVFQTSYGSNFTEMHYARKCIAKMGDNKFMVRHEEPGKLATYVCIEFVKRGISVVQIRESEYRPELDLQFCQDHRLDINPWPLILRLRIEDEYVLCPLQGGYNMKITNANGMPNGCNMKALPMRLESECISGEGMVFDFRSKSCLQGTPMDISTNIICVTEWWDSGYTFTIVRSHKGQVWCLRTNNGTGNRDEITSELFFDLVCARGPKDFMGWTRSSGGAGGGRKTGHAGNQRHDTISFITMNLERVTHTNLCQDEYRECSHMACPKYIENECPLSCRKCSPRMPPPVCSFPSSLRGVWYQRDYDGGRVIHIGESTFHIERVGNFKCISLNKVSTRSEGRYSVVSTFRNGCRPRYSCIQIKDISPMVMGYVLSSSYGWPLLDEELKKSICADQRFVPDVKPIRDTYRSFPDSLKPIVSRSRYSQFEDCGFRTSYEIRLALKPGVGCYGSMFQDCLDNTKFRIEMKDCSAHNPVTDYYCLSRFKTNYWESAVLLQNRDNITDVICLLFSEMKEKEVLVMAASQCSRIAGIFVRAKIMKPLLVYTIMPEVYPCKDIPVRTTTPPPVTRMVHLHHKNERAGNGDYKQNAKTHPNPIGIPGILSVYKENHERNNEHKGGDGEQGSGSGALCKYLSIYLSIYLLHTSNIQENALLSLV</sequence>
<evidence type="ECO:0000259" key="2">
    <source>
        <dbReference type="Pfam" id="PF23070"/>
    </source>
</evidence>
<protein>
    <recommendedName>
        <fullName evidence="2">DUF7043 domain-containing protein</fullName>
    </recommendedName>
</protein>
<name>A0A812C4L3_ACAPH</name>